<organism evidence="1 2">
    <name type="scientific">Pluteus cervinus</name>
    <dbReference type="NCBI Taxonomy" id="181527"/>
    <lineage>
        <taxon>Eukaryota</taxon>
        <taxon>Fungi</taxon>
        <taxon>Dikarya</taxon>
        <taxon>Basidiomycota</taxon>
        <taxon>Agaricomycotina</taxon>
        <taxon>Agaricomycetes</taxon>
        <taxon>Agaricomycetidae</taxon>
        <taxon>Agaricales</taxon>
        <taxon>Pluteineae</taxon>
        <taxon>Pluteaceae</taxon>
        <taxon>Pluteus</taxon>
    </lineage>
</organism>
<reference evidence="1 2" key="1">
    <citation type="journal article" date="2019" name="Nat. Ecol. Evol.">
        <title>Megaphylogeny resolves global patterns of mushroom evolution.</title>
        <authorList>
            <person name="Varga T."/>
            <person name="Krizsan K."/>
            <person name="Foldi C."/>
            <person name="Dima B."/>
            <person name="Sanchez-Garcia M."/>
            <person name="Sanchez-Ramirez S."/>
            <person name="Szollosi G.J."/>
            <person name="Szarkandi J.G."/>
            <person name="Papp V."/>
            <person name="Albert L."/>
            <person name="Andreopoulos W."/>
            <person name="Angelini C."/>
            <person name="Antonin V."/>
            <person name="Barry K.W."/>
            <person name="Bougher N.L."/>
            <person name="Buchanan P."/>
            <person name="Buyck B."/>
            <person name="Bense V."/>
            <person name="Catcheside P."/>
            <person name="Chovatia M."/>
            <person name="Cooper J."/>
            <person name="Damon W."/>
            <person name="Desjardin D."/>
            <person name="Finy P."/>
            <person name="Geml J."/>
            <person name="Haridas S."/>
            <person name="Hughes K."/>
            <person name="Justo A."/>
            <person name="Karasinski D."/>
            <person name="Kautmanova I."/>
            <person name="Kiss B."/>
            <person name="Kocsube S."/>
            <person name="Kotiranta H."/>
            <person name="LaButti K.M."/>
            <person name="Lechner B.E."/>
            <person name="Liimatainen K."/>
            <person name="Lipzen A."/>
            <person name="Lukacs Z."/>
            <person name="Mihaltcheva S."/>
            <person name="Morgado L.N."/>
            <person name="Niskanen T."/>
            <person name="Noordeloos M.E."/>
            <person name="Ohm R.A."/>
            <person name="Ortiz-Santana B."/>
            <person name="Ovrebo C."/>
            <person name="Racz N."/>
            <person name="Riley R."/>
            <person name="Savchenko A."/>
            <person name="Shiryaev A."/>
            <person name="Soop K."/>
            <person name="Spirin V."/>
            <person name="Szebenyi C."/>
            <person name="Tomsovsky M."/>
            <person name="Tulloss R.E."/>
            <person name="Uehling J."/>
            <person name="Grigoriev I.V."/>
            <person name="Vagvolgyi C."/>
            <person name="Papp T."/>
            <person name="Martin F.M."/>
            <person name="Miettinen O."/>
            <person name="Hibbett D.S."/>
            <person name="Nagy L.G."/>
        </authorList>
    </citation>
    <scope>NUCLEOTIDE SEQUENCE [LARGE SCALE GENOMIC DNA]</scope>
    <source>
        <strain evidence="1 2">NL-1719</strain>
    </source>
</reference>
<keyword evidence="2" id="KW-1185">Reference proteome</keyword>
<dbReference type="Proteomes" id="UP000308600">
    <property type="component" value="Unassembled WGS sequence"/>
</dbReference>
<gene>
    <name evidence="1" type="ORF">BDN72DRAFT_870675</name>
</gene>
<evidence type="ECO:0000313" key="2">
    <source>
        <dbReference type="Proteomes" id="UP000308600"/>
    </source>
</evidence>
<protein>
    <submittedName>
        <fullName evidence="1">Uncharacterized protein</fullName>
    </submittedName>
</protein>
<dbReference type="EMBL" id="ML208332">
    <property type="protein sequence ID" value="TFK69338.1"/>
    <property type="molecule type" value="Genomic_DNA"/>
</dbReference>
<evidence type="ECO:0000313" key="1">
    <source>
        <dbReference type="EMBL" id="TFK69338.1"/>
    </source>
</evidence>
<sequence>MTTRQAVLASVVDSSHVALTDEGSSKKKKVLNESELALRREETARKRKNLSEKKLEDEKAETINRLLKKQSRPKNKRQTAISSTEDRTPNPPGTKARPSDDEEMQGEADEVVEDLYVPPPDPVVYRWISTTRTPGSIGDERPGDSEAMQGVEGASASSSSAEKKTFITFSVPNCVLYPNGREEEGAGHVAMGADGASKTATVGAVPRLKVVSPAVQKEKSRCAIPDCGKERKYRLVKDWQIGACGMEHLKVLEAK</sequence>
<accession>A0ACD3ATP5</accession>
<name>A0ACD3ATP5_9AGAR</name>
<proteinExistence type="predicted"/>